<comment type="similarity">
    <text evidence="1">Belongs to the GerABKA family.</text>
</comment>
<dbReference type="InterPro" id="IPR050768">
    <property type="entry name" value="UPF0353/GerABKA_families"/>
</dbReference>
<reference evidence="5 6" key="1">
    <citation type="submission" date="2018-05" db="EMBL/GenBank/DDBJ databases">
        <title>Genomic Encyclopedia of Type Strains, Phase III (KMG-III): the genomes of soil and plant-associated and newly described type strains.</title>
        <authorList>
            <person name="Whitman W."/>
        </authorList>
    </citation>
    <scope>NUCLEOTIDE SEQUENCE [LARGE SCALE GENOMIC DNA]</scope>
    <source>
        <strain evidence="5 6">CECT 5696</strain>
    </source>
</reference>
<dbReference type="Proteomes" id="UP000246635">
    <property type="component" value="Unassembled WGS sequence"/>
</dbReference>
<evidence type="ECO:0000313" key="6">
    <source>
        <dbReference type="Proteomes" id="UP000246635"/>
    </source>
</evidence>
<proteinExistence type="inferred from homology"/>
<dbReference type="PIRSF" id="PIRSF005690">
    <property type="entry name" value="GerBA"/>
    <property type="match status" value="1"/>
</dbReference>
<sequence length="535" mass="59840">MQVRGESEIMTSLSHQDQQRSFSLQDLLVTHLDANVHAIRTATGGSCDIVYRDLKLVNGIRAVVVVTDGLVDMQQLQQFVIDSLTLDHTFESLNDLPFEMKEMPFPELLRQSILKAGSVEEHSRLDQTLDALISGLAILFVDGFDRAFAIDVKHYPDRSITPSEAETVVRGPRDSFTENIRTNTALVRRRIKHPDLRIEGHRAGRVTMTNLSILYIKGIARHSIVDEVRSRLRRIDIDAVLESGYIEAMIQDNARSTFPTVYHTERPDVIAAELLEGKIAIMVDGTPIVLVVPALFVSFFHSPEDYYQRADVASFIRLLRSIGVFFTLLGPSFYIALTTFHQEMLPTQLIVRLISQREGIPFPAFIEAMLMEITFDILREAGVRMPKMFGPTVSFVGTLIIGQSAVEAGIVSPAMLIVVAFTAISSLVIPETSMSMSLRLLRYPLMVLSGTFGLYGMMAGIILLTLHLCSLRSFGVPYMSPLAPFTEEDAGDTLIRLPHWAAKKRPHQLSVEPNTRNRTPKPHPEPQANPNEDHK</sequence>
<keyword evidence="4" id="KW-0812">Transmembrane</keyword>
<feature type="region of interest" description="Disordered" evidence="3">
    <location>
        <begin position="504"/>
        <end position="535"/>
    </location>
</feature>
<protein>
    <submittedName>
        <fullName evidence="5">Spore germination protein KA</fullName>
    </submittedName>
</protein>
<dbReference type="Pfam" id="PF03323">
    <property type="entry name" value="GerA"/>
    <property type="match status" value="1"/>
</dbReference>
<evidence type="ECO:0000256" key="1">
    <source>
        <dbReference type="ARBA" id="ARBA00005278"/>
    </source>
</evidence>
<dbReference type="AlphaFoldDB" id="A0A2V2YRQ0"/>
<keyword evidence="6" id="KW-1185">Reference proteome</keyword>
<feature type="transmembrane region" description="Helical" evidence="4">
    <location>
        <begin position="410"/>
        <end position="429"/>
    </location>
</feature>
<keyword evidence="2 4" id="KW-0472">Membrane</keyword>
<dbReference type="PANTHER" id="PTHR22550:SF5">
    <property type="entry name" value="LEUCINE ZIPPER PROTEIN 4"/>
    <property type="match status" value="1"/>
</dbReference>
<evidence type="ECO:0000313" key="5">
    <source>
        <dbReference type="EMBL" id="PWW00768.1"/>
    </source>
</evidence>
<evidence type="ECO:0000256" key="4">
    <source>
        <dbReference type="SAM" id="Phobius"/>
    </source>
</evidence>
<feature type="transmembrane region" description="Helical" evidence="4">
    <location>
        <begin position="321"/>
        <end position="340"/>
    </location>
</feature>
<comment type="caution">
    <text evidence="5">The sequence shown here is derived from an EMBL/GenBank/DDBJ whole genome shotgun (WGS) entry which is preliminary data.</text>
</comment>
<feature type="transmembrane region" description="Helical" evidence="4">
    <location>
        <begin position="441"/>
        <end position="464"/>
    </location>
</feature>
<accession>A0A2V2YRQ0</accession>
<dbReference type="InterPro" id="IPR004995">
    <property type="entry name" value="Spore_Ger"/>
</dbReference>
<keyword evidence="4" id="KW-1133">Transmembrane helix</keyword>
<dbReference type="GO" id="GO:0016020">
    <property type="term" value="C:membrane"/>
    <property type="evidence" value="ECO:0007669"/>
    <property type="project" value="InterPro"/>
</dbReference>
<dbReference type="PANTHER" id="PTHR22550">
    <property type="entry name" value="SPORE GERMINATION PROTEIN"/>
    <property type="match status" value="1"/>
</dbReference>
<dbReference type="GO" id="GO:0009847">
    <property type="term" value="P:spore germination"/>
    <property type="evidence" value="ECO:0007669"/>
    <property type="project" value="InterPro"/>
</dbReference>
<gene>
    <name evidence="5" type="ORF">DFQ01_112121</name>
</gene>
<organism evidence="5 6">
    <name type="scientific">Paenibacillus cellulosilyticus</name>
    <dbReference type="NCBI Taxonomy" id="375489"/>
    <lineage>
        <taxon>Bacteria</taxon>
        <taxon>Bacillati</taxon>
        <taxon>Bacillota</taxon>
        <taxon>Bacilli</taxon>
        <taxon>Bacillales</taxon>
        <taxon>Paenibacillaceae</taxon>
        <taxon>Paenibacillus</taxon>
    </lineage>
</organism>
<evidence type="ECO:0000256" key="3">
    <source>
        <dbReference type="SAM" id="MobiDB-lite"/>
    </source>
</evidence>
<name>A0A2V2YRQ0_9BACL</name>
<dbReference type="EMBL" id="QGTQ01000012">
    <property type="protein sequence ID" value="PWW00768.1"/>
    <property type="molecule type" value="Genomic_DNA"/>
</dbReference>
<feature type="transmembrane region" description="Helical" evidence="4">
    <location>
        <begin position="279"/>
        <end position="300"/>
    </location>
</feature>
<evidence type="ECO:0000256" key="2">
    <source>
        <dbReference type="ARBA" id="ARBA00023136"/>
    </source>
</evidence>